<keyword evidence="2" id="KW-1185">Reference proteome</keyword>
<reference evidence="1" key="1">
    <citation type="submission" date="2016-11" db="EMBL/GenBank/DDBJ databases">
        <title>The genome of Nicotiana attenuata.</title>
        <authorList>
            <person name="Xu S."/>
            <person name="Brockmoeller T."/>
            <person name="Gaquerel E."/>
            <person name="Navarro A."/>
            <person name="Kuhl H."/>
            <person name="Gase K."/>
            <person name="Ling Z."/>
            <person name="Zhou W."/>
            <person name="Kreitzer C."/>
            <person name="Stanke M."/>
            <person name="Tang H."/>
            <person name="Lyons E."/>
            <person name="Pandey P."/>
            <person name="Pandey S.P."/>
            <person name="Timmermann B."/>
            <person name="Baldwin I.T."/>
        </authorList>
    </citation>
    <scope>NUCLEOTIDE SEQUENCE [LARGE SCALE GENOMIC DNA]</scope>
    <source>
        <strain evidence="1">UT</strain>
    </source>
</reference>
<dbReference type="AlphaFoldDB" id="A0A1J6KSE3"/>
<accession>A0A1J6KSE3</accession>
<dbReference type="EMBL" id="MJEQ01003150">
    <property type="protein sequence ID" value="OIT24591.1"/>
    <property type="molecule type" value="Genomic_DNA"/>
</dbReference>
<protein>
    <submittedName>
        <fullName evidence="1">Uncharacterized protein</fullName>
    </submittedName>
</protein>
<gene>
    <name evidence="1" type="ORF">A4A49_46487</name>
</gene>
<evidence type="ECO:0000313" key="2">
    <source>
        <dbReference type="Proteomes" id="UP000187609"/>
    </source>
</evidence>
<name>A0A1J6KSE3_NICAT</name>
<dbReference type="Gramene" id="OIT24591">
    <property type="protein sequence ID" value="OIT24591"/>
    <property type="gene ID" value="A4A49_46487"/>
</dbReference>
<comment type="caution">
    <text evidence="1">The sequence shown here is derived from an EMBL/GenBank/DDBJ whole genome shotgun (WGS) entry which is preliminary data.</text>
</comment>
<evidence type="ECO:0000313" key="1">
    <source>
        <dbReference type="EMBL" id="OIT24591.1"/>
    </source>
</evidence>
<proteinExistence type="predicted"/>
<organism evidence="1 2">
    <name type="scientific">Nicotiana attenuata</name>
    <name type="common">Coyote tobacco</name>
    <dbReference type="NCBI Taxonomy" id="49451"/>
    <lineage>
        <taxon>Eukaryota</taxon>
        <taxon>Viridiplantae</taxon>
        <taxon>Streptophyta</taxon>
        <taxon>Embryophyta</taxon>
        <taxon>Tracheophyta</taxon>
        <taxon>Spermatophyta</taxon>
        <taxon>Magnoliopsida</taxon>
        <taxon>eudicotyledons</taxon>
        <taxon>Gunneridae</taxon>
        <taxon>Pentapetalae</taxon>
        <taxon>asterids</taxon>
        <taxon>lamiids</taxon>
        <taxon>Solanales</taxon>
        <taxon>Solanaceae</taxon>
        <taxon>Nicotianoideae</taxon>
        <taxon>Nicotianeae</taxon>
        <taxon>Nicotiana</taxon>
    </lineage>
</organism>
<dbReference type="Proteomes" id="UP000187609">
    <property type="component" value="Unassembled WGS sequence"/>
</dbReference>
<sequence length="64" mass="6725">MKRFTSASAVILGDGVRLPAATSSSGGVTIELLKTPNISKSNKPIDKSKVYTLFGVKSLDIGEE</sequence>